<evidence type="ECO:0000256" key="3">
    <source>
        <dbReference type="ARBA" id="ARBA00004975"/>
    </source>
</evidence>
<feature type="binding site" evidence="10">
    <location>
        <position position="288"/>
    </location>
    <ligand>
        <name>carbamoyl phosphate</name>
        <dbReference type="ChEBI" id="CHEBI:58228"/>
    </ligand>
</feature>
<dbReference type="SUPFAM" id="SSF53671">
    <property type="entry name" value="Aspartate/ornithine carbamoyltransferase"/>
    <property type="match status" value="1"/>
</dbReference>
<evidence type="ECO:0000259" key="12">
    <source>
        <dbReference type="Pfam" id="PF02729"/>
    </source>
</evidence>
<dbReference type="FunFam" id="3.40.50.1370:FF:000016">
    <property type="entry name" value="Ornithine carbamoyltransferase"/>
    <property type="match status" value="1"/>
</dbReference>
<comment type="catalytic activity">
    <reaction evidence="9 10">
        <text>carbamoyl phosphate + L-ornithine = L-citrulline + phosphate + H(+)</text>
        <dbReference type="Rhea" id="RHEA:19513"/>
        <dbReference type="ChEBI" id="CHEBI:15378"/>
        <dbReference type="ChEBI" id="CHEBI:43474"/>
        <dbReference type="ChEBI" id="CHEBI:46911"/>
        <dbReference type="ChEBI" id="CHEBI:57743"/>
        <dbReference type="ChEBI" id="CHEBI:58228"/>
        <dbReference type="EC" id="2.1.3.3"/>
    </reaction>
</comment>
<dbReference type="InterPro" id="IPR006132">
    <property type="entry name" value="Asp/Orn_carbamoyltranf_P-bd"/>
</dbReference>
<proteinExistence type="inferred from homology"/>
<evidence type="ECO:0000259" key="11">
    <source>
        <dbReference type="Pfam" id="PF00185"/>
    </source>
</evidence>
<name>A0A938X5Q9_9FIRM</name>
<evidence type="ECO:0000256" key="10">
    <source>
        <dbReference type="HAMAP-Rule" id="MF_01109"/>
    </source>
</evidence>
<dbReference type="FunFam" id="3.40.50.1370:FF:000008">
    <property type="entry name" value="Ornithine carbamoyltransferase"/>
    <property type="match status" value="1"/>
</dbReference>
<dbReference type="EMBL" id="JACJKY010000013">
    <property type="protein sequence ID" value="MBM6921227.1"/>
    <property type="molecule type" value="Genomic_DNA"/>
</dbReference>
<reference evidence="13" key="2">
    <citation type="journal article" date="2021" name="Sci. Rep.">
        <title>The distribution of antibiotic resistance genes in chicken gut microbiota commensals.</title>
        <authorList>
            <person name="Juricova H."/>
            <person name="Matiasovicova J."/>
            <person name="Kubasova T."/>
            <person name="Cejkova D."/>
            <person name="Rychlik I."/>
        </authorList>
    </citation>
    <scope>NUCLEOTIDE SEQUENCE</scope>
    <source>
        <strain evidence="13">An559</strain>
    </source>
</reference>
<sequence length="303" mass="33619">MKHLLKLLDLSAEEITELLNLADQLKYEHKNGIEHKHLAGKTLAMIFEKASTRTRVSFEVGMDQLGGHGLFLSSSELQIGRGEPVCDTARVLSRYCDGIMIRTFAQEEVEQLAEYGSIPVINGLTDFAHPCQILADLMTIREHKTTLAGLKLCFIGDANNMSNSLIVGCLKMGMRVSVATPKSYPYNPQILAFAEEYGDQFELTDDPKVAAKDADVVETDVWASMGDEAQADKRRVDFAGYQVNDEIMKLAKPDAMVLHCLPAHRGEEITAEVFEAHANEIFDEAENRLHAQKAVLVKLLANK</sequence>
<feature type="domain" description="Aspartate/ornithine carbamoyltransferase carbamoyl-P binding" evidence="12">
    <location>
        <begin position="2"/>
        <end position="142"/>
    </location>
</feature>
<dbReference type="InterPro" id="IPR006131">
    <property type="entry name" value="Asp_carbamoyltransf_Asp/Orn-bd"/>
</dbReference>
<dbReference type="Proteomes" id="UP000774750">
    <property type="component" value="Unassembled WGS sequence"/>
</dbReference>
<dbReference type="Pfam" id="PF02729">
    <property type="entry name" value="OTCace_N"/>
    <property type="match status" value="1"/>
</dbReference>
<organism evidence="13 14">
    <name type="scientific">Merdimmobilis hominis</name>
    <dbReference type="NCBI Taxonomy" id="2897707"/>
    <lineage>
        <taxon>Bacteria</taxon>
        <taxon>Bacillati</taxon>
        <taxon>Bacillota</taxon>
        <taxon>Clostridia</taxon>
        <taxon>Eubacteriales</taxon>
        <taxon>Oscillospiraceae</taxon>
        <taxon>Merdimmobilis</taxon>
    </lineage>
</organism>
<dbReference type="Gene3D" id="3.40.50.1370">
    <property type="entry name" value="Aspartate/ornithine carbamoyltransferase"/>
    <property type="match status" value="2"/>
</dbReference>
<feature type="binding site" evidence="10">
    <location>
        <position position="78"/>
    </location>
    <ligand>
        <name>carbamoyl phosphate</name>
        <dbReference type="ChEBI" id="CHEBI:58228"/>
    </ligand>
</feature>
<reference evidence="13" key="1">
    <citation type="submission" date="2020-08" db="EMBL/GenBank/DDBJ databases">
        <authorList>
            <person name="Cejkova D."/>
            <person name="Kubasova T."/>
            <person name="Jahodarova E."/>
            <person name="Rychlik I."/>
        </authorList>
    </citation>
    <scope>NUCLEOTIDE SEQUENCE</scope>
    <source>
        <strain evidence="13">An559</strain>
    </source>
</reference>
<dbReference type="GO" id="GO:0019240">
    <property type="term" value="P:citrulline biosynthetic process"/>
    <property type="evidence" value="ECO:0007669"/>
    <property type="project" value="TreeGrafter"/>
</dbReference>
<dbReference type="GO" id="GO:0004585">
    <property type="term" value="F:ornithine carbamoyltransferase activity"/>
    <property type="evidence" value="ECO:0007669"/>
    <property type="project" value="UniProtKB-UniRule"/>
</dbReference>
<dbReference type="Pfam" id="PF00185">
    <property type="entry name" value="OTCace"/>
    <property type="match status" value="1"/>
</dbReference>
<dbReference type="InterPro" id="IPR006130">
    <property type="entry name" value="Asp/Orn_carbamoylTrfase"/>
</dbReference>
<dbReference type="NCBIfam" id="NF001986">
    <property type="entry name" value="PRK00779.1"/>
    <property type="match status" value="1"/>
</dbReference>
<dbReference type="InterPro" id="IPR036901">
    <property type="entry name" value="Asp/Orn_carbamoylTrfase_sf"/>
</dbReference>
<protein>
    <recommendedName>
        <fullName evidence="6 10">Ornithine carbamoyltransferase</fullName>
        <shortName evidence="10">OTCase</shortName>
        <ecNumber evidence="5 10">2.1.3.3</ecNumber>
    </recommendedName>
</protein>
<comment type="similarity">
    <text evidence="4 10">Belongs to the aspartate/ornithine carbamoyltransferase superfamily. OTCase family.</text>
</comment>
<keyword evidence="14" id="KW-1185">Reference proteome</keyword>
<dbReference type="GO" id="GO:0042450">
    <property type="term" value="P:L-arginine biosynthetic process via ornithine"/>
    <property type="evidence" value="ECO:0007669"/>
    <property type="project" value="UniProtKB-UniRule"/>
</dbReference>
<dbReference type="GO" id="GO:0016597">
    <property type="term" value="F:amino acid binding"/>
    <property type="evidence" value="ECO:0007669"/>
    <property type="project" value="InterPro"/>
</dbReference>
<evidence type="ECO:0000256" key="6">
    <source>
        <dbReference type="ARBA" id="ARBA00016634"/>
    </source>
</evidence>
<feature type="binding site" evidence="10">
    <location>
        <position position="220"/>
    </location>
    <ligand>
        <name>L-ornithine</name>
        <dbReference type="ChEBI" id="CHEBI:46911"/>
    </ligand>
</feature>
<dbReference type="PANTHER" id="PTHR45753">
    <property type="entry name" value="ORNITHINE CARBAMOYLTRANSFERASE, MITOCHONDRIAL"/>
    <property type="match status" value="1"/>
</dbReference>
<feature type="binding site" evidence="10">
    <location>
        <begin position="260"/>
        <end position="261"/>
    </location>
    <ligand>
        <name>carbamoyl phosphate</name>
        <dbReference type="ChEBI" id="CHEBI:58228"/>
    </ligand>
</feature>
<evidence type="ECO:0000256" key="9">
    <source>
        <dbReference type="ARBA" id="ARBA00048772"/>
    </source>
</evidence>
<evidence type="ECO:0000313" key="13">
    <source>
        <dbReference type="EMBL" id="MBM6921227.1"/>
    </source>
</evidence>
<comment type="function">
    <text evidence="1">Reversibly catalyzes the transfer of the carbamoyl group from carbamoyl phosphate (CP) to the N(epsilon) atom of ornithine (ORN) to produce L-citrulline.</text>
</comment>
<dbReference type="NCBIfam" id="TIGR00658">
    <property type="entry name" value="orni_carb_tr"/>
    <property type="match status" value="1"/>
</dbReference>
<dbReference type="EC" id="2.1.3.3" evidence="5 10"/>
<accession>A0A938X5Q9</accession>
<dbReference type="PRINTS" id="PR00102">
    <property type="entry name" value="OTCASE"/>
</dbReference>
<feature type="binding site" evidence="10">
    <location>
        <begin position="51"/>
        <end position="54"/>
    </location>
    <ligand>
        <name>carbamoyl phosphate</name>
        <dbReference type="ChEBI" id="CHEBI:58228"/>
    </ligand>
</feature>
<evidence type="ECO:0000256" key="5">
    <source>
        <dbReference type="ARBA" id="ARBA00013007"/>
    </source>
</evidence>
<feature type="binding site" evidence="10">
    <location>
        <position position="102"/>
    </location>
    <ligand>
        <name>carbamoyl phosphate</name>
        <dbReference type="ChEBI" id="CHEBI:58228"/>
    </ligand>
</feature>
<gene>
    <name evidence="13" type="primary">argF</name>
    <name evidence="13" type="ORF">H6A12_08680</name>
</gene>
<keyword evidence="7 10" id="KW-0963">Cytoplasm</keyword>
<dbReference type="AlphaFoldDB" id="A0A938X5Q9"/>
<keyword evidence="8 10" id="KW-0808">Transferase</keyword>
<evidence type="ECO:0000256" key="7">
    <source>
        <dbReference type="ARBA" id="ARBA00022490"/>
    </source>
</evidence>
<evidence type="ECO:0000256" key="4">
    <source>
        <dbReference type="ARBA" id="ARBA00007805"/>
    </source>
</evidence>
<feature type="domain" description="Aspartate/ornithine carbamoyltransferase Asp/Orn-binding" evidence="11">
    <location>
        <begin position="149"/>
        <end position="297"/>
    </location>
</feature>
<dbReference type="HAMAP" id="MF_01109">
    <property type="entry name" value="OTCase"/>
    <property type="match status" value="1"/>
</dbReference>
<evidence type="ECO:0000256" key="8">
    <source>
        <dbReference type="ARBA" id="ARBA00022679"/>
    </source>
</evidence>
<evidence type="ECO:0000256" key="1">
    <source>
        <dbReference type="ARBA" id="ARBA00003822"/>
    </source>
</evidence>
<dbReference type="GO" id="GO:0005737">
    <property type="term" value="C:cytoplasm"/>
    <property type="evidence" value="ECO:0007669"/>
    <property type="project" value="UniProtKB-SubCell"/>
</dbReference>
<comment type="pathway">
    <text evidence="3">Amino-acid biosynthesis; L-arginine biosynthesis; L-arginine from L-ornithine and carbamoyl phosphate: step 1/3.</text>
</comment>
<feature type="binding site" evidence="10">
    <location>
        <position position="160"/>
    </location>
    <ligand>
        <name>L-ornithine</name>
        <dbReference type="ChEBI" id="CHEBI:46911"/>
    </ligand>
</feature>
<feature type="binding site" evidence="10">
    <location>
        <begin position="224"/>
        <end position="225"/>
    </location>
    <ligand>
        <name>L-ornithine</name>
        <dbReference type="ChEBI" id="CHEBI:46911"/>
    </ligand>
</feature>
<comment type="caution">
    <text evidence="13">The sequence shown here is derived from an EMBL/GenBank/DDBJ whole genome shotgun (WGS) entry which is preliminary data.</text>
</comment>
<dbReference type="PANTHER" id="PTHR45753:SF3">
    <property type="entry name" value="ORNITHINE TRANSCARBAMYLASE, MITOCHONDRIAL"/>
    <property type="match status" value="1"/>
</dbReference>
<dbReference type="InterPro" id="IPR024904">
    <property type="entry name" value="OTCase_ArgI"/>
</dbReference>
<dbReference type="PRINTS" id="PR00100">
    <property type="entry name" value="AOTCASE"/>
</dbReference>
<feature type="binding site" evidence="10">
    <location>
        <begin position="129"/>
        <end position="132"/>
    </location>
    <ligand>
        <name>carbamoyl phosphate</name>
        <dbReference type="ChEBI" id="CHEBI:58228"/>
    </ligand>
</feature>
<dbReference type="RefSeq" id="WP_204446947.1">
    <property type="nucleotide sequence ID" value="NZ_JACJKY010000013.1"/>
</dbReference>
<comment type="subcellular location">
    <subcellularLocation>
        <location evidence="2 10">Cytoplasm</location>
    </subcellularLocation>
</comment>
<evidence type="ECO:0000256" key="2">
    <source>
        <dbReference type="ARBA" id="ARBA00004496"/>
    </source>
</evidence>
<dbReference type="PROSITE" id="PS00097">
    <property type="entry name" value="CARBAMOYLTRANSFERASE"/>
    <property type="match status" value="1"/>
</dbReference>
<dbReference type="InterPro" id="IPR002292">
    <property type="entry name" value="Orn/put_carbamltrans"/>
</dbReference>
<evidence type="ECO:0000313" key="14">
    <source>
        <dbReference type="Proteomes" id="UP000774750"/>
    </source>
</evidence>